<dbReference type="RefSeq" id="WP_092269977.1">
    <property type="nucleotide sequence ID" value="NZ_JBJGXP010000008.1"/>
</dbReference>
<sequence>MNQPQIQPQAELRHGRVTSPSSRGAVAMELGLLEGWQVNEMEGGKNFPALTAGPFPAPYQTDSDSVAPPADGHILSGGKVDQRDCVNFTNEELSERLGRPFAWPLLNVTPGQNFKVTWKYTAPHVTRGYSWFITKDGWDPQQRISRAQLEPKAFFDDFYTQVPYYSHSAEMVAKVNHEVKLPSNKKGPHVIVLMWIVANTGNAFYQAFDVDFK</sequence>
<dbReference type="PANTHER" id="PTHR34823:SF1">
    <property type="entry name" value="CHITIN-BINDING TYPE-4 DOMAIN-CONTAINING PROTEIN"/>
    <property type="match status" value="1"/>
</dbReference>
<evidence type="ECO:0000256" key="1">
    <source>
        <dbReference type="ARBA" id="ARBA00022729"/>
    </source>
</evidence>
<evidence type="ECO:0000256" key="2">
    <source>
        <dbReference type="SAM" id="MobiDB-lite"/>
    </source>
</evidence>
<reference evidence="4 5" key="1">
    <citation type="submission" date="2016-10" db="EMBL/GenBank/DDBJ databases">
        <authorList>
            <person name="de Groot N.N."/>
        </authorList>
    </citation>
    <scope>NUCLEOTIDE SEQUENCE [LARGE SCALE GENOMIC DNA]</scope>
    <source>
        <strain evidence="4 5">LMG 26867</strain>
    </source>
</reference>
<dbReference type="InterPro" id="IPR051024">
    <property type="entry name" value="GlcNAc_Chitin_IntDeg"/>
</dbReference>
<dbReference type="Pfam" id="PF03067">
    <property type="entry name" value="LPMO_10"/>
    <property type="match status" value="1"/>
</dbReference>
<accession>A0A1H1N5P7</accession>
<feature type="domain" description="Chitin-binding type-4" evidence="3">
    <location>
        <begin position="14"/>
        <end position="210"/>
    </location>
</feature>
<evidence type="ECO:0000313" key="4">
    <source>
        <dbReference type="EMBL" id="SDR94247.1"/>
    </source>
</evidence>
<dbReference type="CDD" id="cd21177">
    <property type="entry name" value="LPMO_AA10"/>
    <property type="match status" value="1"/>
</dbReference>
<dbReference type="EMBL" id="LT629762">
    <property type="protein sequence ID" value="SDR94247.1"/>
    <property type="molecule type" value="Genomic_DNA"/>
</dbReference>
<dbReference type="SUPFAM" id="SSF81296">
    <property type="entry name" value="E set domains"/>
    <property type="match status" value="1"/>
</dbReference>
<organism evidence="4 5">
    <name type="scientific">Pseudomonas prosekii</name>
    <dbReference type="NCBI Taxonomy" id="1148509"/>
    <lineage>
        <taxon>Bacteria</taxon>
        <taxon>Pseudomonadati</taxon>
        <taxon>Pseudomonadota</taxon>
        <taxon>Gammaproteobacteria</taxon>
        <taxon>Pseudomonadales</taxon>
        <taxon>Pseudomonadaceae</taxon>
        <taxon>Pseudomonas</taxon>
    </lineage>
</organism>
<protein>
    <submittedName>
        <fullName evidence="4">Chitin-binding protein</fullName>
    </submittedName>
</protein>
<evidence type="ECO:0000313" key="5">
    <source>
        <dbReference type="Proteomes" id="UP000198481"/>
    </source>
</evidence>
<dbReference type="Gene3D" id="2.70.50.50">
    <property type="entry name" value="chitin-binding protein cbp21"/>
    <property type="match status" value="1"/>
</dbReference>
<gene>
    <name evidence="4" type="ORF">SAMN05216222_0350</name>
</gene>
<keyword evidence="1" id="KW-0732">Signal</keyword>
<proteinExistence type="predicted"/>
<dbReference type="InterPro" id="IPR004302">
    <property type="entry name" value="Cellulose/chitin-bd_N"/>
</dbReference>
<dbReference type="STRING" id="1148509.SAMN05216222_0350"/>
<dbReference type="PANTHER" id="PTHR34823">
    <property type="entry name" value="GLCNAC-BINDING PROTEIN A"/>
    <property type="match status" value="1"/>
</dbReference>
<dbReference type="AlphaFoldDB" id="A0A1H1N5P7"/>
<name>A0A1H1N5P7_9PSED</name>
<dbReference type="InterPro" id="IPR014756">
    <property type="entry name" value="Ig_E-set"/>
</dbReference>
<dbReference type="Proteomes" id="UP000198481">
    <property type="component" value="Chromosome I"/>
</dbReference>
<feature type="region of interest" description="Disordered" evidence="2">
    <location>
        <begin position="1"/>
        <end position="23"/>
    </location>
</feature>
<evidence type="ECO:0000259" key="3">
    <source>
        <dbReference type="Pfam" id="PF03067"/>
    </source>
</evidence>